<dbReference type="EMBL" id="CADIKI010000012">
    <property type="protein sequence ID" value="CAB3797517.1"/>
    <property type="molecule type" value="Genomic_DNA"/>
</dbReference>
<dbReference type="Proteomes" id="UP000494252">
    <property type="component" value="Unassembled WGS sequence"/>
</dbReference>
<feature type="chain" id="PRO_5027066944" evidence="2">
    <location>
        <begin position="30"/>
        <end position="152"/>
    </location>
</feature>
<evidence type="ECO:0000256" key="1">
    <source>
        <dbReference type="SAM" id="MobiDB-lite"/>
    </source>
</evidence>
<dbReference type="AlphaFoldDB" id="A0A6J5GCG4"/>
<protein>
    <submittedName>
        <fullName evidence="3">Uncharacterized protein</fullName>
    </submittedName>
</protein>
<feature type="compositionally biased region" description="Low complexity" evidence="1">
    <location>
        <begin position="52"/>
        <end position="66"/>
    </location>
</feature>
<keyword evidence="4" id="KW-1185">Reference proteome</keyword>
<organism evidence="3 4">
    <name type="scientific">Paraburkholderia fynbosensis</name>
    <dbReference type="NCBI Taxonomy" id="1200993"/>
    <lineage>
        <taxon>Bacteria</taxon>
        <taxon>Pseudomonadati</taxon>
        <taxon>Pseudomonadota</taxon>
        <taxon>Betaproteobacteria</taxon>
        <taxon>Burkholderiales</taxon>
        <taxon>Burkholderiaceae</taxon>
        <taxon>Paraburkholderia</taxon>
    </lineage>
</organism>
<gene>
    <name evidence="3" type="ORF">LMG27177_04277</name>
</gene>
<accession>A0A6J5GCG4</accession>
<evidence type="ECO:0000256" key="2">
    <source>
        <dbReference type="SAM" id="SignalP"/>
    </source>
</evidence>
<feature type="signal peptide" evidence="2">
    <location>
        <begin position="1"/>
        <end position="29"/>
    </location>
</feature>
<dbReference type="RefSeq" id="WP_175162683.1">
    <property type="nucleotide sequence ID" value="NZ_CADIKI010000012.1"/>
</dbReference>
<reference evidence="3 4" key="1">
    <citation type="submission" date="2020-04" db="EMBL/GenBank/DDBJ databases">
        <authorList>
            <person name="De Canck E."/>
        </authorList>
    </citation>
    <scope>NUCLEOTIDE SEQUENCE [LARGE SCALE GENOMIC DNA]</scope>
    <source>
        <strain evidence="3 4">LMG 27177</strain>
    </source>
</reference>
<evidence type="ECO:0000313" key="4">
    <source>
        <dbReference type="Proteomes" id="UP000494252"/>
    </source>
</evidence>
<feature type="region of interest" description="Disordered" evidence="1">
    <location>
        <begin position="48"/>
        <end position="82"/>
    </location>
</feature>
<keyword evidence="2" id="KW-0732">Signal</keyword>
<name>A0A6J5GCG4_9BURK</name>
<evidence type="ECO:0000313" key="3">
    <source>
        <dbReference type="EMBL" id="CAB3797517.1"/>
    </source>
</evidence>
<proteinExistence type="predicted"/>
<sequence length="152" mass="15719">MRTALRTDPIRFARCAASALIASPVNVHAGTAQPQFAAATHVPRAGTELDATSSTDWTTGTTAESSPLAANTSDAPADAESVNAVSLDDRMLSRQRGGAVGMVMVAATPQLLRVNSGGRVTLWDEIAPPSPLPIPVGAARSARGDVATFRRK</sequence>